<gene>
    <name evidence="1" type="ORF">OU5_5991</name>
</gene>
<dbReference type="AlphaFoldDB" id="A0A024EKF6"/>
<dbReference type="HOGENOM" id="CLU_2303556_0_0_6"/>
<dbReference type="Proteomes" id="UP000026913">
    <property type="component" value="Chromosome"/>
</dbReference>
<reference evidence="1 2" key="1">
    <citation type="journal article" date="2012" name="J. Bacteriol.">
        <title>Genome sequence of cold-adapted Pseudomonas mandelii strain JR-1.</title>
        <authorList>
            <person name="Jang S.H."/>
            <person name="Kim J."/>
            <person name="Kim J."/>
            <person name="Hong S."/>
            <person name="Lee C."/>
        </authorList>
    </citation>
    <scope>NUCLEOTIDE SEQUENCE [LARGE SCALE GENOMIC DNA]</scope>
    <source>
        <strain evidence="1 2">JR-1</strain>
    </source>
</reference>
<dbReference type="EMBL" id="CP005960">
    <property type="protein sequence ID" value="AHZ73070.1"/>
    <property type="molecule type" value="Genomic_DNA"/>
</dbReference>
<evidence type="ECO:0000313" key="2">
    <source>
        <dbReference type="Proteomes" id="UP000026913"/>
    </source>
</evidence>
<organism evidence="1 2">
    <name type="scientific">Pseudomonas mandelii JR-1</name>
    <dbReference type="NCBI Taxonomy" id="1147786"/>
    <lineage>
        <taxon>Bacteria</taxon>
        <taxon>Pseudomonadati</taxon>
        <taxon>Pseudomonadota</taxon>
        <taxon>Gammaproteobacteria</taxon>
        <taxon>Pseudomonadales</taxon>
        <taxon>Pseudomonadaceae</taxon>
        <taxon>Pseudomonas</taxon>
    </lineage>
</organism>
<sequence length="100" mass="10700">MPFFQAVSTALGKVLVSGFISGVLDQRGRCIPISASPAAAGSASVWFGGVGHRRYQAGGGKEGDAQYNVWRFHPVFLFDQGRFKRQEALHESGDPTSASN</sequence>
<name>A0A024EKF6_9PSED</name>
<evidence type="ECO:0000313" key="1">
    <source>
        <dbReference type="EMBL" id="AHZ73070.1"/>
    </source>
</evidence>
<dbReference type="KEGG" id="pman:OU5_5991"/>
<accession>A0A024EKF6</accession>
<proteinExistence type="predicted"/>
<protein>
    <submittedName>
        <fullName evidence="1">Uncharacterized protein</fullName>
    </submittedName>
</protein>